<evidence type="ECO:0000313" key="3">
    <source>
        <dbReference type="Proteomes" id="UP000054408"/>
    </source>
</evidence>
<dbReference type="GeneID" id="25560857"/>
<dbReference type="RefSeq" id="XP_013762260.1">
    <property type="nucleotide sequence ID" value="XM_013906806.1"/>
</dbReference>
<evidence type="ECO:0000256" key="1">
    <source>
        <dbReference type="SAM" id="Coils"/>
    </source>
</evidence>
<protein>
    <submittedName>
        <fullName evidence="2">Uncharacterized protein</fullName>
    </submittedName>
</protein>
<dbReference type="Proteomes" id="UP000054408">
    <property type="component" value="Unassembled WGS sequence"/>
</dbReference>
<gene>
    <name evidence="2" type="ORF">AMSG_01087</name>
</gene>
<dbReference type="EMBL" id="GL349436">
    <property type="protein sequence ID" value="KNC52258.1"/>
    <property type="molecule type" value="Genomic_DNA"/>
</dbReference>
<reference evidence="2 3" key="1">
    <citation type="submission" date="2010-05" db="EMBL/GenBank/DDBJ databases">
        <title>The Genome Sequence of Thecamonas trahens ATCC 50062.</title>
        <authorList>
            <consortium name="The Broad Institute Genome Sequencing Platform"/>
            <person name="Russ C."/>
            <person name="Cuomo C."/>
            <person name="Shea T."/>
            <person name="Young S.K."/>
            <person name="Zeng Q."/>
            <person name="Koehrsen M."/>
            <person name="Haas B."/>
            <person name="Borodovsky M."/>
            <person name="Guigo R."/>
            <person name="Alvarado L."/>
            <person name="Berlin A."/>
            <person name="Bochicchio J."/>
            <person name="Borenstein D."/>
            <person name="Chapman S."/>
            <person name="Chen Z."/>
            <person name="Freedman E."/>
            <person name="Gellesch M."/>
            <person name="Goldberg J."/>
            <person name="Griggs A."/>
            <person name="Gujja S."/>
            <person name="Heilman E."/>
            <person name="Heiman D."/>
            <person name="Hepburn T."/>
            <person name="Howarth C."/>
            <person name="Jen D."/>
            <person name="Larson L."/>
            <person name="Mehta T."/>
            <person name="Park D."/>
            <person name="Pearson M."/>
            <person name="Roberts A."/>
            <person name="Saif S."/>
            <person name="Shenoy N."/>
            <person name="Sisk P."/>
            <person name="Stolte C."/>
            <person name="Sykes S."/>
            <person name="Thomson T."/>
            <person name="Walk T."/>
            <person name="White J."/>
            <person name="Yandava C."/>
            <person name="Burger G."/>
            <person name="Gray M.W."/>
            <person name="Holland P.W.H."/>
            <person name="King N."/>
            <person name="Lang F.B.F."/>
            <person name="Roger A.J."/>
            <person name="Ruiz-Trillo I."/>
            <person name="Lander E."/>
            <person name="Nusbaum C."/>
        </authorList>
    </citation>
    <scope>NUCLEOTIDE SEQUENCE [LARGE SCALE GENOMIC DNA]</scope>
    <source>
        <strain evidence="2 3">ATCC 50062</strain>
    </source>
</reference>
<dbReference type="AlphaFoldDB" id="A0A0L0DLI3"/>
<keyword evidence="3" id="KW-1185">Reference proteome</keyword>
<sequence length="204" mass="22154">MSGELHRALQREAALVRDMTAYENKLDKVVQKLEALEAEHAGCQARVESDSKALEAALARERVLRASIERMQEEMVRVRGELAAAQAQVVARRSDEPATVDKGEARAEEEQQALQATATEMAVVLEELALVRAERDGYRQQLDRMIKVLHCQQGVISARTQAFAGAVLAPGAAGTLDASALHVGDVSQVLKVLQAQLDATAEFV</sequence>
<evidence type="ECO:0000313" key="2">
    <source>
        <dbReference type="EMBL" id="KNC52258.1"/>
    </source>
</evidence>
<name>A0A0L0DLI3_THETB</name>
<keyword evidence="1" id="KW-0175">Coiled coil</keyword>
<accession>A0A0L0DLI3</accession>
<organism evidence="2 3">
    <name type="scientific">Thecamonas trahens ATCC 50062</name>
    <dbReference type="NCBI Taxonomy" id="461836"/>
    <lineage>
        <taxon>Eukaryota</taxon>
        <taxon>Apusozoa</taxon>
        <taxon>Apusomonadida</taxon>
        <taxon>Apusomonadidae</taxon>
        <taxon>Thecamonas</taxon>
    </lineage>
</organism>
<proteinExistence type="predicted"/>
<feature type="coiled-coil region" evidence="1">
    <location>
        <begin position="19"/>
        <end position="88"/>
    </location>
</feature>